<evidence type="ECO:0000313" key="4">
    <source>
        <dbReference type="Proteomes" id="UP001179830"/>
    </source>
</evidence>
<name>A0ABY8LUX7_9GAMM</name>
<dbReference type="PANTHER" id="PTHR11820:SF7">
    <property type="entry name" value="ACYLPYRUVASE FAHD1, MITOCHONDRIAL"/>
    <property type="match status" value="1"/>
</dbReference>
<dbReference type="NCBIfam" id="NF007967">
    <property type="entry name" value="PRK10691.1"/>
    <property type="match status" value="1"/>
</dbReference>
<organism evidence="3 4">
    <name type="scientific">Halomonas alkaliantarctica</name>
    <dbReference type="NCBI Taxonomy" id="232346"/>
    <lineage>
        <taxon>Bacteria</taxon>
        <taxon>Pseudomonadati</taxon>
        <taxon>Pseudomonadota</taxon>
        <taxon>Gammaproteobacteria</taxon>
        <taxon>Oceanospirillales</taxon>
        <taxon>Halomonadaceae</taxon>
        <taxon>Halomonas</taxon>
    </lineage>
</organism>
<dbReference type="Pfam" id="PF01557">
    <property type="entry name" value="FAA_hydrolase"/>
    <property type="match status" value="1"/>
</dbReference>
<keyword evidence="3" id="KW-0378">Hydrolase</keyword>
<proteinExistence type="predicted"/>
<dbReference type="PANTHER" id="PTHR11820">
    <property type="entry name" value="ACYLPYRUVASE"/>
    <property type="match status" value="1"/>
</dbReference>
<protein>
    <submittedName>
        <fullName evidence="3">Fumarylacetoacetate hydrolase family protein</fullName>
    </submittedName>
</protein>
<dbReference type="InterPro" id="IPR011234">
    <property type="entry name" value="Fumarylacetoacetase-like_C"/>
</dbReference>
<dbReference type="Proteomes" id="UP001179830">
    <property type="component" value="Chromosome"/>
</dbReference>
<dbReference type="RefSeq" id="WP_280106961.1">
    <property type="nucleotide sequence ID" value="NZ_CP122961.1"/>
</dbReference>
<dbReference type="Gene3D" id="3.90.850.10">
    <property type="entry name" value="Fumarylacetoacetase-like, C-terminal domain"/>
    <property type="match status" value="1"/>
</dbReference>
<keyword evidence="4" id="KW-1185">Reference proteome</keyword>
<accession>A0ABY8LUX7</accession>
<evidence type="ECO:0000259" key="2">
    <source>
        <dbReference type="Pfam" id="PF01557"/>
    </source>
</evidence>
<dbReference type="EMBL" id="CP122961">
    <property type="protein sequence ID" value="WGI27397.1"/>
    <property type="molecule type" value="Genomic_DNA"/>
</dbReference>
<feature type="domain" description="Fumarylacetoacetase-like C-terminal" evidence="2">
    <location>
        <begin position="19"/>
        <end position="204"/>
    </location>
</feature>
<evidence type="ECO:0000313" key="3">
    <source>
        <dbReference type="EMBL" id="WGI27397.1"/>
    </source>
</evidence>
<reference evidence="3" key="1">
    <citation type="submission" date="2023-04" db="EMBL/GenBank/DDBJ databases">
        <title>Complete genome sequence of Halomonas alkaliantarctica MSP3 isolated from marine sediment, Jeju Island.</title>
        <authorList>
            <person name="Park S.-J."/>
        </authorList>
    </citation>
    <scope>NUCLEOTIDE SEQUENCE</scope>
    <source>
        <strain evidence="3">MSP3</strain>
    </source>
</reference>
<keyword evidence="1" id="KW-0479">Metal-binding</keyword>
<sequence>MTFLPHFIDGSTYKHTLGKIVCVGRNYAEHARELKNPVPSEPILFIKPSTSATSIEKSIKVPFSRGDVHFETELALLIGRPLQEASPRQAEQAIVGLGLALDLTLRELQSSLKEKGHPWEIAKGFDGACPLSPFIKLDRVPNWEDMNFSLEIDGVLRQQGNTAEMLFPVPHLLAEMSRQFTLEPGDIVLTGTPAGVGVLKLGSLLRFQLGEELIITSEVAAN</sequence>
<dbReference type="InterPro" id="IPR036663">
    <property type="entry name" value="Fumarylacetoacetase_C_sf"/>
</dbReference>
<evidence type="ECO:0000256" key="1">
    <source>
        <dbReference type="ARBA" id="ARBA00022723"/>
    </source>
</evidence>
<dbReference type="SUPFAM" id="SSF56529">
    <property type="entry name" value="FAH"/>
    <property type="match status" value="1"/>
</dbReference>
<dbReference type="GO" id="GO:0016787">
    <property type="term" value="F:hydrolase activity"/>
    <property type="evidence" value="ECO:0007669"/>
    <property type="project" value="UniProtKB-KW"/>
</dbReference>
<gene>
    <name evidence="3" type="ORF">QEN58_18325</name>
</gene>